<reference evidence="3" key="3">
    <citation type="submission" date="2018-08" db="EMBL/GenBank/DDBJ databases">
        <title>Leveraging single-cell genomics to expand the Fungal Tree of Life.</title>
        <authorList>
            <consortium name="DOE Joint Genome Institute"/>
            <person name="Ahrendt S.R."/>
            <person name="Quandt C.A."/>
            <person name="Ciobanu D."/>
            <person name="Clum A."/>
            <person name="Salamov A."/>
            <person name="Andreopoulos B."/>
            <person name="Cheng J.-F."/>
            <person name="Woyke T."/>
            <person name="Pelin A."/>
            <person name="Henrissat B."/>
            <person name="Reynolds N."/>
            <person name="Benny G.L."/>
            <person name="Smith M.E."/>
            <person name="James T.Y."/>
            <person name="Grigoriev I.V."/>
        </authorList>
    </citation>
    <scope>NUCLEOTIDE SEQUENCE</scope>
    <source>
        <strain evidence="3">CSF55</strain>
    </source>
</reference>
<dbReference type="STRING" id="988480.A0A075B2G9"/>
<dbReference type="InterPro" id="IPR000999">
    <property type="entry name" value="RNase_III_dom"/>
</dbReference>
<sequence length="194" mass="22088">MLTVFRRKLLFSHNCALFNVIKSNSFSSFLPHVYANDLNKNAIELDKDTSIFAKEAGISHYPSELIIQILTHKSHYNGEASHNDRLNYIGTTFLEFYGIKKHTGDIEESNILDFQRNELYRSRHVLSIVATNLMIPELVRFTDFEGTNHNPKIVGAQAVAALVGAIYHYEGIQSAEKFVSKFIDPIVKQIKSKK</sequence>
<dbReference type="Proteomes" id="UP000281549">
    <property type="component" value="Unassembled WGS sequence"/>
</dbReference>
<dbReference type="GO" id="GO:0003735">
    <property type="term" value="F:structural constituent of ribosome"/>
    <property type="evidence" value="ECO:0007669"/>
    <property type="project" value="InterPro"/>
</dbReference>
<evidence type="ECO:0000313" key="5">
    <source>
        <dbReference type="Proteomes" id="UP000281549"/>
    </source>
</evidence>
<dbReference type="GO" id="GO:0005762">
    <property type="term" value="C:mitochondrial large ribosomal subunit"/>
    <property type="evidence" value="ECO:0007669"/>
    <property type="project" value="InterPro"/>
</dbReference>
<evidence type="ECO:0000313" key="2">
    <source>
        <dbReference type="EMBL" id="EPZ35008.1"/>
    </source>
</evidence>
<dbReference type="CDD" id="cd00593">
    <property type="entry name" value="RIBOc"/>
    <property type="match status" value="1"/>
</dbReference>
<dbReference type="InterPro" id="IPR036389">
    <property type="entry name" value="RNase_III_sf"/>
</dbReference>
<dbReference type="Pfam" id="PF14622">
    <property type="entry name" value="Ribonucleas_3_3"/>
    <property type="match status" value="1"/>
</dbReference>
<dbReference type="PANTHER" id="PTHR28160">
    <property type="entry name" value="54S RIBOSOMAL PROTEIN L15, MITOCHONDRIAL"/>
    <property type="match status" value="1"/>
</dbReference>
<dbReference type="SMART" id="SM00535">
    <property type="entry name" value="RIBOc"/>
    <property type="match status" value="1"/>
</dbReference>
<dbReference type="OrthoDB" id="67027at2759"/>
<dbReference type="EMBL" id="ML005633">
    <property type="protein sequence ID" value="RKP17894.1"/>
    <property type="molecule type" value="Genomic_DNA"/>
</dbReference>
<dbReference type="GO" id="GO:0032543">
    <property type="term" value="P:mitochondrial translation"/>
    <property type="evidence" value="ECO:0007669"/>
    <property type="project" value="InterPro"/>
</dbReference>
<dbReference type="GO" id="GO:0006396">
    <property type="term" value="P:RNA processing"/>
    <property type="evidence" value="ECO:0007669"/>
    <property type="project" value="InterPro"/>
</dbReference>
<evidence type="ECO:0000313" key="3">
    <source>
        <dbReference type="EMBL" id="RKP17894.1"/>
    </source>
</evidence>
<dbReference type="AlphaFoldDB" id="A0A075B2G9"/>
<reference evidence="5" key="2">
    <citation type="journal article" date="2018" name="Nat. Microbiol.">
        <title>Leveraging single-cell genomics to expand the fungal tree of life.</title>
        <authorList>
            <person name="Ahrendt S.R."/>
            <person name="Quandt C.A."/>
            <person name="Ciobanu D."/>
            <person name="Clum A."/>
            <person name="Salamov A."/>
            <person name="Andreopoulos B."/>
            <person name="Cheng J.F."/>
            <person name="Woyke T."/>
            <person name="Pelin A."/>
            <person name="Henrissat B."/>
            <person name="Reynolds N.K."/>
            <person name="Benny G.L."/>
            <person name="Smith M.E."/>
            <person name="James T.Y."/>
            <person name="Grigoriev I.V."/>
        </authorList>
    </citation>
    <scope>NUCLEOTIDE SEQUENCE [LARGE SCALE GENOMIC DNA]</scope>
    <source>
        <strain evidence="5">CSF55</strain>
    </source>
</reference>
<dbReference type="PANTHER" id="PTHR28160:SF1">
    <property type="entry name" value="LARGE RIBOSOMAL SUBUNIT PROTEIN ML57"/>
    <property type="match status" value="1"/>
</dbReference>
<dbReference type="HOGENOM" id="CLU_1403163_0_0_1"/>
<accession>A0A075B2G9</accession>
<gene>
    <name evidence="2" type="ORF">O9G_003194</name>
    <name evidence="3" type="ORF">ROZALSC1DRAFT_30340</name>
</gene>
<dbReference type="InterPro" id="IPR040030">
    <property type="entry name" value="Ribosomal_mL57"/>
</dbReference>
<organism evidence="2 4">
    <name type="scientific">Rozella allomycis (strain CSF55)</name>
    <dbReference type="NCBI Taxonomy" id="988480"/>
    <lineage>
        <taxon>Eukaryota</taxon>
        <taxon>Fungi</taxon>
        <taxon>Fungi incertae sedis</taxon>
        <taxon>Cryptomycota</taxon>
        <taxon>Cryptomycota incertae sedis</taxon>
        <taxon>Rozella</taxon>
    </lineage>
</organism>
<keyword evidence="4" id="KW-1185">Reference proteome</keyword>
<dbReference type="GO" id="GO:0004525">
    <property type="term" value="F:ribonuclease III activity"/>
    <property type="evidence" value="ECO:0007669"/>
    <property type="project" value="InterPro"/>
</dbReference>
<dbReference type="Proteomes" id="UP000030755">
    <property type="component" value="Unassembled WGS sequence"/>
</dbReference>
<dbReference type="Gene3D" id="1.10.1520.10">
    <property type="entry name" value="Ribonuclease III domain"/>
    <property type="match status" value="1"/>
</dbReference>
<protein>
    <recommendedName>
        <fullName evidence="1">RNase III domain-containing protein</fullName>
    </recommendedName>
</protein>
<evidence type="ECO:0000313" key="4">
    <source>
        <dbReference type="Proteomes" id="UP000030755"/>
    </source>
</evidence>
<dbReference type="EMBL" id="KE560897">
    <property type="protein sequence ID" value="EPZ35008.1"/>
    <property type="molecule type" value="Genomic_DNA"/>
</dbReference>
<dbReference type="PROSITE" id="PS50142">
    <property type="entry name" value="RNASE_3_2"/>
    <property type="match status" value="1"/>
</dbReference>
<name>A0A075B2G9_ROZAC</name>
<evidence type="ECO:0000259" key="1">
    <source>
        <dbReference type="PROSITE" id="PS50142"/>
    </source>
</evidence>
<proteinExistence type="predicted"/>
<dbReference type="SUPFAM" id="SSF69065">
    <property type="entry name" value="RNase III domain-like"/>
    <property type="match status" value="1"/>
</dbReference>
<feature type="domain" description="RNase III" evidence="1">
    <location>
        <begin position="49"/>
        <end position="97"/>
    </location>
</feature>
<reference evidence="2 4" key="1">
    <citation type="journal article" date="2013" name="Curr. Biol.">
        <title>Shared signatures of parasitism and phylogenomics unite Cryptomycota and microsporidia.</title>
        <authorList>
            <person name="James T.Y."/>
            <person name="Pelin A."/>
            <person name="Bonen L."/>
            <person name="Ahrendt S."/>
            <person name="Sain D."/>
            <person name="Corradi N."/>
            <person name="Stajich J.E."/>
        </authorList>
    </citation>
    <scope>NUCLEOTIDE SEQUENCE [LARGE SCALE GENOMIC DNA]</scope>
    <source>
        <strain evidence="2">CSF55</strain>
        <strain evidence="2">CSF55</strain>
    </source>
</reference>